<evidence type="ECO:0000259" key="1">
    <source>
        <dbReference type="Pfam" id="PF00534"/>
    </source>
</evidence>
<dbReference type="PANTHER" id="PTHR12526">
    <property type="entry name" value="GLYCOSYLTRANSFERASE"/>
    <property type="match status" value="1"/>
</dbReference>
<keyword evidence="3" id="KW-1185">Reference proteome</keyword>
<dbReference type="Pfam" id="PF00534">
    <property type="entry name" value="Glycos_transf_1"/>
    <property type="match status" value="1"/>
</dbReference>
<gene>
    <name evidence="2" type="ORF">BC751_3897</name>
</gene>
<dbReference type="SUPFAM" id="SSF53756">
    <property type="entry name" value="UDP-Glycosyltransferase/glycogen phosphorylase"/>
    <property type="match status" value="1"/>
</dbReference>
<evidence type="ECO:0000313" key="3">
    <source>
        <dbReference type="Proteomes" id="UP000292209"/>
    </source>
</evidence>
<comment type="caution">
    <text evidence="2">The sequence shown here is derived from an EMBL/GenBank/DDBJ whole genome shotgun (WGS) entry which is preliminary data.</text>
</comment>
<evidence type="ECO:0000313" key="2">
    <source>
        <dbReference type="EMBL" id="RZS98257.1"/>
    </source>
</evidence>
<dbReference type="EMBL" id="SGXG01000001">
    <property type="protein sequence ID" value="RZS98257.1"/>
    <property type="molecule type" value="Genomic_DNA"/>
</dbReference>
<dbReference type="Gene3D" id="3.40.50.2000">
    <property type="entry name" value="Glycogen Phosphorylase B"/>
    <property type="match status" value="2"/>
</dbReference>
<name>A0A4Q7PDS7_9BACT</name>
<dbReference type="AlphaFoldDB" id="A0A4Q7PDS7"/>
<dbReference type="Proteomes" id="UP000292209">
    <property type="component" value="Unassembled WGS sequence"/>
</dbReference>
<proteinExistence type="predicted"/>
<feature type="domain" description="Glycosyl transferase family 1" evidence="1">
    <location>
        <begin position="116"/>
        <end position="278"/>
    </location>
</feature>
<dbReference type="OrthoDB" id="7560678at2"/>
<keyword evidence="2" id="KW-0808">Transferase</keyword>
<dbReference type="RefSeq" id="WP_130276991.1">
    <property type="nucleotide sequence ID" value="NZ_SGXG01000001.1"/>
</dbReference>
<dbReference type="CDD" id="cd03801">
    <property type="entry name" value="GT4_PimA-like"/>
    <property type="match status" value="1"/>
</dbReference>
<accession>A0A4Q7PDS7</accession>
<reference evidence="2 3" key="1">
    <citation type="submission" date="2019-02" db="EMBL/GenBank/DDBJ databases">
        <title>Genomic Encyclopedia of Archaeal and Bacterial Type Strains, Phase II (KMG-II): from individual species to whole genera.</title>
        <authorList>
            <person name="Goeker M."/>
        </authorList>
    </citation>
    <scope>NUCLEOTIDE SEQUENCE [LARGE SCALE GENOMIC DNA]</scope>
    <source>
        <strain evidence="2 3">DSM 21411</strain>
    </source>
</reference>
<sequence>MSLNKSDLENDIFQIEGENDPGKLLDSFLSFIANHHLDIFIPINYPQFNSILEQISNHVKVLKRASTLTYENIMDNLQYCSAIIATTPRQLSDLKKAGVDEKFIFQVPNPTIIYEVNKNNSNTYDLGYFGRISHPRKGILFLPSVYSNLKKKITNLSIAYYGSGQDLNALKLLHSFDILLKRKILFYGHYHPNEMSNMLGQFKIFLMPSISEGFGIALIEAMSVGTVPIATKIEGVTDYIIQDGYNGFVVDRKKDAFVEKVAFLLENPDVLEKMKLNAMETVRTKFEIDVVAQQYSELLNKVCTQKEKIKFELGHDQKYFKPEFEKVLISQKRKWIPSFFKDLYKIYSITKSDFYKKTRS</sequence>
<protein>
    <submittedName>
        <fullName evidence="2">Glycosyltransferase involved in cell wall biosynthesis</fullName>
    </submittedName>
</protein>
<organism evidence="2 3">
    <name type="scientific">Cecembia calidifontis</name>
    <dbReference type="NCBI Taxonomy" id="1187080"/>
    <lineage>
        <taxon>Bacteria</taxon>
        <taxon>Pseudomonadati</taxon>
        <taxon>Bacteroidota</taxon>
        <taxon>Cytophagia</taxon>
        <taxon>Cytophagales</taxon>
        <taxon>Cyclobacteriaceae</taxon>
        <taxon>Cecembia</taxon>
    </lineage>
</organism>
<dbReference type="InterPro" id="IPR001296">
    <property type="entry name" value="Glyco_trans_1"/>
</dbReference>
<dbReference type="GO" id="GO:0016757">
    <property type="term" value="F:glycosyltransferase activity"/>
    <property type="evidence" value="ECO:0007669"/>
    <property type="project" value="InterPro"/>
</dbReference>